<keyword evidence="3" id="KW-0732">Signal</keyword>
<gene>
    <name evidence="5" type="ORF">SAMN05444359_11960</name>
</gene>
<dbReference type="InParanoid" id="A0A1H9K2U0"/>
<dbReference type="AlphaFoldDB" id="A0A1H9K2U0"/>
<evidence type="ECO:0000256" key="3">
    <source>
        <dbReference type="SAM" id="SignalP"/>
    </source>
</evidence>
<dbReference type="Gene3D" id="3.40.720.10">
    <property type="entry name" value="Alkaline Phosphatase, subunit A"/>
    <property type="match status" value="1"/>
</dbReference>
<dbReference type="Gene3D" id="3.30.1120.10">
    <property type="match status" value="1"/>
</dbReference>
<evidence type="ECO:0000313" key="5">
    <source>
        <dbReference type="EMBL" id="SEQ93410.1"/>
    </source>
</evidence>
<name>A0A1H9K2U0_9BACT</name>
<dbReference type="STRING" id="478744.SAMN05444359_11960"/>
<dbReference type="InterPro" id="IPR050738">
    <property type="entry name" value="Sulfatase"/>
</dbReference>
<evidence type="ECO:0000313" key="6">
    <source>
        <dbReference type="Proteomes" id="UP000199021"/>
    </source>
</evidence>
<dbReference type="PANTHER" id="PTHR42693">
    <property type="entry name" value="ARYLSULFATASE FAMILY MEMBER"/>
    <property type="match status" value="1"/>
</dbReference>
<evidence type="ECO:0000256" key="1">
    <source>
        <dbReference type="ARBA" id="ARBA00008779"/>
    </source>
</evidence>
<dbReference type="OrthoDB" id="9765065at2"/>
<protein>
    <submittedName>
        <fullName evidence="5">Arylsulfatase</fullName>
    </submittedName>
</protein>
<keyword evidence="2" id="KW-0378">Hydrolase</keyword>
<dbReference type="PROSITE" id="PS51257">
    <property type="entry name" value="PROKAR_LIPOPROTEIN"/>
    <property type="match status" value="1"/>
</dbReference>
<feature type="signal peptide" evidence="3">
    <location>
        <begin position="1"/>
        <end position="18"/>
    </location>
</feature>
<keyword evidence="6" id="KW-1185">Reference proteome</keyword>
<dbReference type="PANTHER" id="PTHR42693:SF53">
    <property type="entry name" value="ENDO-4-O-SULFATASE"/>
    <property type="match status" value="1"/>
</dbReference>
<dbReference type="Proteomes" id="UP000199021">
    <property type="component" value="Unassembled WGS sequence"/>
</dbReference>
<accession>A0A1H9K2U0</accession>
<dbReference type="Pfam" id="PF00884">
    <property type="entry name" value="Sulfatase"/>
    <property type="match status" value="1"/>
</dbReference>
<evidence type="ECO:0000259" key="4">
    <source>
        <dbReference type="Pfam" id="PF00884"/>
    </source>
</evidence>
<organism evidence="5 6">
    <name type="scientific">Neolewinella agarilytica</name>
    <dbReference type="NCBI Taxonomy" id="478744"/>
    <lineage>
        <taxon>Bacteria</taxon>
        <taxon>Pseudomonadati</taxon>
        <taxon>Bacteroidota</taxon>
        <taxon>Saprospiria</taxon>
        <taxon>Saprospirales</taxon>
        <taxon>Lewinellaceae</taxon>
        <taxon>Neolewinella</taxon>
    </lineage>
</organism>
<reference evidence="6" key="1">
    <citation type="submission" date="2016-10" db="EMBL/GenBank/DDBJ databases">
        <authorList>
            <person name="Varghese N."/>
            <person name="Submissions S."/>
        </authorList>
    </citation>
    <scope>NUCLEOTIDE SEQUENCE [LARGE SCALE GENOMIC DNA]</scope>
    <source>
        <strain evidence="6">DSM 24740</strain>
    </source>
</reference>
<sequence length="509" mass="56489">MKTSLSYLTCLLFSLAFTGCTDPVKEEVPPPNIIYILADDLGYGELGSYGQELIETPHLDALAASGTRFTQHYSGAPVCAPARGVLLMGRHTGHAFVRGNDEDKSRGDVWNFQAMFDDPSLEGQRPIPDSLVTLGEVLQNKGYVTGLVGKWGLGYPGSEGTPNKQGFDYFHGYNCQRQAHNLYPTHLWENDKRIYLDNDLIAPHQLREQSEGQPDDEFFGEFLQNDYAPDVMQEAVLNFVDQNADSTFFLYYASPLPHLALQAPQEWVDYYREKFGPEEAYRGKAYFPTQYPRATYAAMISTLDEQVGELVALLKEKGIYENTLIVFSSDNGPTYAGGVDAGFFQSAGPFPSTNGRIKGHVYEGGIRVPMIAAWPGVIQPGTTSDHLSGFQDVMPTLAEITGASAPAGDGISFLAALQGKAQKAHDYLYWEFPAYKGQQAVRMGKWKGMRQRMQDGNLVVELYDLEEDIQESNDVAAQFPEIVTQIEAIMAREHTPSTVERFRFSALGE</sequence>
<dbReference type="FunCoup" id="A0A1H9K2U0">
    <property type="interactions" value="130"/>
</dbReference>
<dbReference type="InterPro" id="IPR017850">
    <property type="entry name" value="Alkaline_phosphatase_core_sf"/>
</dbReference>
<dbReference type="SUPFAM" id="SSF53649">
    <property type="entry name" value="Alkaline phosphatase-like"/>
    <property type="match status" value="1"/>
</dbReference>
<dbReference type="CDD" id="cd16145">
    <property type="entry name" value="ARS_like"/>
    <property type="match status" value="1"/>
</dbReference>
<dbReference type="GO" id="GO:0004065">
    <property type="term" value="F:arylsulfatase activity"/>
    <property type="evidence" value="ECO:0007669"/>
    <property type="project" value="TreeGrafter"/>
</dbReference>
<evidence type="ECO:0000256" key="2">
    <source>
        <dbReference type="ARBA" id="ARBA00022801"/>
    </source>
</evidence>
<comment type="similarity">
    <text evidence="1">Belongs to the sulfatase family.</text>
</comment>
<dbReference type="RefSeq" id="WP_090170501.1">
    <property type="nucleotide sequence ID" value="NZ_FOFB01000019.1"/>
</dbReference>
<dbReference type="EMBL" id="FOFB01000019">
    <property type="protein sequence ID" value="SEQ93410.1"/>
    <property type="molecule type" value="Genomic_DNA"/>
</dbReference>
<feature type="chain" id="PRO_5011783778" evidence="3">
    <location>
        <begin position="19"/>
        <end position="509"/>
    </location>
</feature>
<proteinExistence type="inferred from homology"/>
<feature type="domain" description="Sulfatase N-terminal" evidence="4">
    <location>
        <begin position="31"/>
        <end position="402"/>
    </location>
</feature>
<dbReference type="InterPro" id="IPR000917">
    <property type="entry name" value="Sulfatase_N"/>
</dbReference>